<dbReference type="HAMAP" id="MF_01398">
    <property type="entry name" value="ATP_synth_b_bprime"/>
    <property type="match status" value="1"/>
</dbReference>
<evidence type="ECO:0000256" key="7">
    <source>
        <dbReference type="ARBA" id="ARBA00022989"/>
    </source>
</evidence>
<protein>
    <recommendedName>
        <fullName evidence="15">ATP synthase subunit b</fullName>
    </recommendedName>
    <alternativeName>
        <fullName evidence="15">ATP synthase F(0) sector subunit b</fullName>
    </alternativeName>
    <alternativeName>
        <fullName evidence="15">ATPase subunit I</fullName>
    </alternativeName>
    <alternativeName>
        <fullName evidence="15">F-type ATPase subunit b</fullName>
        <shortName evidence="15">F-ATPase subunit b</shortName>
    </alternativeName>
</protein>
<gene>
    <name evidence="15 19" type="primary">atpF</name>
    <name evidence="18" type="ORF">BN580_01649</name>
    <name evidence="19" type="ORF">MR241_04465</name>
</gene>
<sequence length="167" mass="18471">MDLDLSNVPFDLIINILNVVVFYLIIRLLVYKPVKKFLSARKEKIDKEREELSAARAEAETEKVKYGKLCDDAGKESAALLERTREEAEKTAAGIIGSAKADAEKLISDANANIAAREREAVSGMKDDVVDLSLSIASKLIARNIDNGDNRRLAADFFEKELGGMKR</sequence>
<reference evidence="18" key="1">
    <citation type="submission" date="2012-11" db="EMBL/GenBank/DDBJ databases">
        <title>Dependencies among metagenomic species, viruses, plasmids and units of genetic variation.</title>
        <authorList>
            <person name="Nielsen H.B."/>
            <person name="Almeida M."/>
            <person name="Juncker A.S."/>
            <person name="Rasmussen S."/>
            <person name="Li J."/>
            <person name="Sunagawa S."/>
            <person name="Plichta D."/>
            <person name="Gautier L."/>
            <person name="Le Chatelier E."/>
            <person name="Peletier E."/>
            <person name="Bonde I."/>
            <person name="Nielsen T."/>
            <person name="Manichanh C."/>
            <person name="Arumugam M."/>
            <person name="Batto J."/>
            <person name="Santos M.B.Q.D."/>
            <person name="Blom N."/>
            <person name="Borruel N."/>
            <person name="Burgdorf K.S."/>
            <person name="Boumezbeur F."/>
            <person name="Casellas F."/>
            <person name="Dore J."/>
            <person name="Guarner F."/>
            <person name="Hansen T."/>
            <person name="Hildebrand F."/>
            <person name="Kaas R.S."/>
            <person name="Kennedy S."/>
            <person name="Kristiansen K."/>
            <person name="Kultima J.R."/>
            <person name="Leonard P."/>
            <person name="Levenez F."/>
            <person name="Lund O."/>
            <person name="Moumen B."/>
            <person name="Le Paslier D."/>
            <person name="Pons N."/>
            <person name="Pedersen O."/>
            <person name="Prifti E."/>
            <person name="Qin J."/>
            <person name="Raes J."/>
            <person name="Tap J."/>
            <person name="Tims S."/>
            <person name="Ussery D.W."/>
            <person name="Yamada T."/>
            <person name="MetaHit consortium"/>
            <person name="Renault P."/>
            <person name="Sicheritz-Ponten T."/>
            <person name="Bork P."/>
            <person name="Wang J."/>
            <person name="Brunak S."/>
            <person name="Ehrlich S.D."/>
        </authorList>
    </citation>
    <scope>NUCLEOTIDE SEQUENCE [LARGE SCALE GENOMIC DNA]</scope>
</reference>
<evidence type="ECO:0000256" key="10">
    <source>
        <dbReference type="ARBA" id="ARBA00023310"/>
    </source>
</evidence>
<evidence type="ECO:0000256" key="4">
    <source>
        <dbReference type="ARBA" id="ARBA00022547"/>
    </source>
</evidence>
<evidence type="ECO:0000256" key="2">
    <source>
        <dbReference type="ARBA" id="ARBA00022448"/>
    </source>
</evidence>
<evidence type="ECO:0000256" key="8">
    <source>
        <dbReference type="ARBA" id="ARBA00023065"/>
    </source>
</evidence>
<comment type="subunit">
    <text evidence="15">F-type ATPases have 2 components, F(1) - the catalytic core - and F(0) - the membrane proton channel. F(1) has five subunits: alpha(3), beta(3), gamma(1), delta(1), epsilon(1). F(0) has three main subunits: a(1), b(2) and c(10-14). The alpha and beta chains form an alternating ring which encloses part of the gamma chain. F(1) is attached to F(0) by a central stalk formed by the gamma and epsilon chains, while a peripheral stalk is formed by the delta and b chains.</text>
</comment>
<dbReference type="EMBL" id="JALEMU010000069">
    <property type="protein sequence ID" value="MCI5755528.1"/>
    <property type="molecule type" value="Genomic_DNA"/>
</dbReference>
<evidence type="ECO:0000256" key="5">
    <source>
        <dbReference type="ARBA" id="ARBA00022692"/>
    </source>
</evidence>
<keyword evidence="4 15" id="KW-0138">CF(0)</keyword>
<keyword evidence="6 15" id="KW-0375">Hydrogen ion transport</keyword>
<dbReference type="CDD" id="cd06503">
    <property type="entry name" value="ATP-synt_Fo_b"/>
    <property type="match status" value="1"/>
</dbReference>
<evidence type="ECO:0000313" key="20">
    <source>
        <dbReference type="Proteomes" id="UP000017938"/>
    </source>
</evidence>
<evidence type="ECO:0000313" key="21">
    <source>
        <dbReference type="Proteomes" id="UP001139365"/>
    </source>
</evidence>
<dbReference type="NCBIfam" id="TIGR01144">
    <property type="entry name" value="ATP_synt_b"/>
    <property type="match status" value="1"/>
</dbReference>
<keyword evidence="17" id="KW-0175">Coiled coil</keyword>
<comment type="subcellular location">
    <subcellularLocation>
        <location evidence="15">Cell membrane</location>
        <topology evidence="15">Single-pass membrane protein</topology>
    </subcellularLocation>
    <subcellularLocation>
        <location evidence="14">Endomembrane system</location>
        <topology evidence="14">Single-pass membrane protein</topology>
    </subcellularLocation>
</comment>
<evidence type="ECO:0000256" key="9">
    <source>
        <dbReference type="ARBA" id="ARBA00023136"/>
    </source>
</evidence>
<evidence type="ECO:0000256" key="12">
    <source>
        <dbReference type="ARBA" id="ARBA00025614"/>
    </source>
</evidence>
<dbReference type="GO" id="GO:0005886">
    <property type="term" value="C:plasma membrane"/>
    <property type="evidence" value="ECO:0007669"/>
    <property type="project" value="UniProtKB-SubCell"/>
</dbReference>
<keyword evidence="8 15" id="KW-0406">Ion transport</keyword>
<dbReference type="InterPro" id="IPR050059">
    <property type="entry name" value="ATP_synthase_B_chain"/>
</dbReference>
<accession>R6TYA8</accession>
<evidence type="ECO:0000256" key="17">
    <source>
        <dbReference type="SAM" id="Coils"/>
    </source>
</evidence>
<keyword evidence="2 15" id="KW-0813">Transport</keyword>
<reference evidence="19 21" key="2">
    <citation type="submission" date="2022-03" db="EMBL/GenBank/DDBJ databases">
        <title>Metagenome-assembled genomes from swine fecal metagenomes.</title>
        <authorList>
            <person name="Holman D.B."/>
            <person name="Kommadath A."/>
        </authorList>
    </citation>
    <scope>NUCLEOTIDE SEQUENCE [LARGE SCALE GENOMIC DNA]</scope>
    <source>
        <strain evidence="19">SUG147</strain>
    </source>
</reference>
<name>R6TYA8_9BACT</name>
<comment type="caution">
    <text evidence="18">The sequence shown here is derived from an EMBL/GenBank/DDBJ whole genome shotgun (WGS) entry which is preliminary data.</text>
</comment>
<dbReference type="GO" id="GO:0045259">
    <property type="term" value="C:proton-transporting ATP synthase complex"/>
    <property type="evidence" value="ECO:0007669"/>
    <property type="project" value="UniProtKB-KW"/>
</dbReference>
<comment type="function">
    <text evidence="11 15">F(1)F(0) ATP synthase produces ATP from ADP in the presence of a proton or sodium gradient. F-type ATPases consist of two structural domains, F(1) containing the extramembraneous catalytic core and F(0) containing the membrane proton channel, linked together by a central stalk and a peripheral stalk. During catalysis, ATP synthesis in the catalytic domain of F(1) is coupled via a rotary mechanism of the central stalk subunits to proton translocation.</text>
</comment>
<evidence type="ECO:0000256" key="6">
    <source>
        <dbReference type="ARBA" id="ARBA00022781"/>
    </source>
</evidence>
<evidence type="ECO:0000256" key="16">
    <source>
        <dbReference type="RuleBase" id="RU003848"/>
    </source>
</evidence>
<dbReference type="InterPro" id="IPR005864">
    <property type="entry name" value="ATP_synth_F0_bsu_bac"/>
</dbReference>
<comment type="similarity">
    <text evidence="1 15 16">Belongs to the ATPase B chain family.</text>
</comment>
<evidence type="ECO:0000256" key="1">
    <source>
        <dbReference type="ARBA" id="ARBA00005513"/>
    </source>
</evidence>
<dbReference type="Pfam" id="PF00430">
    <property type="entry name" value="ATP-synt_B"/>
    <property type="match status" value="1"/>
</dbReference>
<dbReference type="GO" id="GO:0046933">
    <property type="term" value="F:proton-transporting ATP synthase activity, rotational mechanism"/>
    <property type="evidence" value="ECO:0007669"/>
    <property type="project" value="UniProtKB-UniRule"/>
</dbReference>
<dbReference type="Proteomes" id="UP001139365">
    <property type="component" value="Unassembled WGS sequence"/>
</dbReference>
<comment type="function">
    <text evidence="12">Component of the F(0) channel, it forms part of the peripheral stalk, linking F(1) to F(0). The b'-subunit is a diverged and duplicated form of b found in plants and photosynthetic bacteria.</text>
</comment>
<feature type="transmembrane region" description="Helical" evidence="15">
    <location>
        <begin position="12"/>
        <end position="31"/>
    </location>
</feature>
<dbReference type="GO" id="GO:0012505">
    <property type="term" value="C:endomembrane system"/>
    <property type="evidence" value="ECO:0007669"/>
    <property type="project" value="UniProtKB-SubCell"/>
</dbReference>
<dbReference type="Proteomes" id="UP000017938">
    <property type="component" value="Unassembled WGS sequence"/>
</dbReference>
<evidence type="ECO:0000313" key="19">
    <source>
        <dbReference type="EMBL" id="MCI5755528.1"/>
    </source>
</evidence>
<keyword evidence="7 15" id="KW-1133">Transmembrane helix</keyword>
<evidence type="ECO:0000256" key="13">
    <source>
        <dbReference type="ARBA" id="ARBA00026054"/>
    </source>
</evidence>
<dbReference type="PANTHER" id="PTHR33445:SF1">
    <property type="entry name" value="ATP SYNTHASE SUBUNIT B"/>
    <property type="match status" value="1"/>
</dbReference>
<evidence type="ECO:0000256" key="15">
    <source>
        <dbReference type="HAMAP-Rule" id="MF_01398"/>
    </source>
</evidence>
<dbReference type="InterPro" id="IPR002146">
    <property type="entry name" value="ATP_synth_b/b'su_bac/chlpt"/>
</dbReference>
<keyword evidence="10 15" id="KW-0066">ATP synthesis</keyword>
<evidence type="ECO:0000256" key="11">
    <source>
        <dbReference type="ARBA" id="ARBA00025198"/>
    </source>
</evidence>
<evidence type="ECO:0000256" key="3">
    <source>
        <dbReference type="ARBA" id="ARBA00022475"/>
    </source>
</evidence>
<dbReference type="PANTHER" id="PTHR33445">
    <property type="entry name" value="ATP SYNTHASE SUBUNIT B', CHLOROPLASTIC"/>
    <property type="match status" value="1"/>
</dbReference>
<keyword evidence="5 15" id="KW-0812">Transmembrane</keyword>
<dbReference type="GO" id="GO:0046961">
    <property type="term" value="F:proton-transporting ATPase activity, rotational mechanism"/>
    <property type="evidence" value="ECO:0007669"/>
    <property type="project" value="TreeGrafter"/>
</dbReference>
<evidence type="ECO:0000313" key="18">
    <source>
        <dbReference type="EMBL" id="CDC74844.1"/>
    </source>
</evidence>
<proteinExistence type="inferred from homology"/>
<dbReference type="STRING" id="1263015.BN580_01649"/>
<evidence type="ECO:0000256" key="14">
    <source>
        <dbReference type="ARBA" id="ARBA00037847"/>
    </source>
</evidence>
<keyword evidence="3 15" id="KW-1003">Cell membrane</keyword>
<dbReference type="AlphaFoldDB" id="R6TYA8"/>
<feature type="coiled-coil region" evidence="17">
    <location>
        <begin position="35"/>
        <end position="65"/>
    </location>
</feature>
<keyword evidence="9 15" id="KW-0472">Membrane</keyword>
<comment type="subunit">
    <text evidence="13">F-type ATPases have 2 components, F(1) - the catalytic core - and F(0) - the membrane proton channel. F(1) has five subunits: alpha(3), beta(3), gamma(1), delta(1), epsilon(1). F(0) has four main subunits: a(1), b(2) and c(10-14). The alpha and beta chains form an alternating ring which encloses part of the gamma chain. F(1) is attached to F(0) by a central stalk formed by the gamma and epsilon chains, while a peripheral stalk is formed by the delta and b chains.</text>
</comment>
<dbReference type="EMBL" id="CBFW010000254">
    <property type="protein sequence ID" value="CDC74844.1"/>
    <property type="molecule type" value="Genomic_DNA"/>
</dbReference>
<organism evidence="18 20">
    <name type="scientific">Candidatus Colimorpha enterica</name>
    <dbReference type="NCBI Taxonomy" id="3083063"/>
    <lineage>
        <taxon>Bacteria</taxon>
        <taxon>Pseudomonadati</taxon>
        <taxon>Bacteroidota</taxon>
        <taxon>Bacteroidia</taxon>
        <taxon>Bacteroidales</taxon>
        <taxon>Candidatus Colimorpha</taxon>
    </lineage>
</organism>